<comment type="caution">
    <text evidence="1">The sequence shown here is derived from an EMBL/GenBank/DDBJ whole genome shotgun (WGS) entry which is preliminary data.</text>
</comment>
<evidence type="ECO:0000313" key="1">
    <source>
        <dbReference type="EMBL" id="PJA13592.1"/>
    </source>
</evidence>
<name>A0A2M7W1K2_9BACT</name>
<evidence type="ECO:0000313" key="2">
    <source>
        <dbReference type="Proteomes" id="UP000228952"/>
    </source>
</evidence>
<reference evidence="2" key="1">
    <citation type="submission" date="2017-09" db="EMBL/GenBank/DDBJ databases">
        <title>Depth-based differentiation of microbial function through sediment-hosted aquifers and enrichment of novel symbionts in the deep terrestrial subsurface.</title>
        <authorList>
            <person name="Probst A.J."/>
            <person name="Ladd B."/>
            <person name="Jarett J.K."/>
            <person name="Geller-Mcgrath D.E."/>
            <person name="Sieber C.M.K."/>
            <person name="Emerson J.B."/>
            <person name="Anantharaman K."/>
            <person name="Thomas B.C."/>
            <person name="Malmstrom R."/>
            <person name="Stieglmeier M."/>
            <person name="Klingl A."/>
            <person name="Woyke T."/>
            <person name="Ryan C.M."/>
            <person name="Banfield J.F."/>
        </authorList>
    </citation>
    <scope>NUCLEOTIDE SEQUENCE [LARGE SCALE GENOMIC DNA]</scope>
</reference>
<protein>
    <submittedName>
        <fullName evidence="1">Uncharacterized protein</fullName>
    </submittedName>
</protein>
<dbReference type="Proteomes" id="UP000228952">
    <property type="component" value="Unassembled WGS sequence"/>
</dbReference>
<accession>A0A2M7W1K2</accession>
<proteinExistence type="predicted"/>
<sequence length="250" mass="28166">MGAFPDIEFNETTGLSNVLAAGVMIEVEKRGITVTRRHPIPFVVTPSRLNTKLQSSLEKTFSSKDANAQEHLEVGKLHLYGSLTIAPTVLFSRGGDGEINHMVVVDKIKCTGKELAKLQAAARLSAPEYESVKREILPQDDKTTLSDLPARKFMQIEEIRAGAALFYDSERGSLYYGYTVFGQNMHLLSEQFYTRSEGYHKSDQPLERMSWPYIRVFPNASEPSGQFSHDRKRIARQIRAITRLIDVLES</sequence>
<organism evidence="1 2">
    <name type="scientific">Candidatus Dojkabacteria bacterium CG_4_10_14_0_2_um_filter_Dojkabacteria_WS6_41_15</name>
    <dbReference type="NCBI Taxonomy" id="2014249"/>
    <lineage>
        <taxon>Bacteria</taxon>
        <taxon>Candidatus Dojkabacteria</taxon>
    </lineage>
</organism>
<gene>
    <name evidence="1" type="ORF">COX64_03225</name>
</gene>
<dbReference type="EMBL" id="PFQB01000080">
    <property type="protein sequence ID" value="PJA13592.1"/>
    <property type="molecule type" value="Genomic_DNA"/>
</dbReference>
<dbReference type="AlphaFoldDB" id="A0A2M7W1K2"/>